<comment type="caution">
    <text evidence="2">The sequence shown here is derived from an EMBL/GenBank/DDBJ whole genome shotgun (WGS) entry which is preliminary data.</text>
</comment>
<dbReference type="RefSeq" id="WP_253836776.1">
    <property type="nucleotide sequence ID" value="NZ_JAMTCS010000008.1"/>
</dbReference>
<dbReference type="NCBIfam" id="TIGR01558">
    <property type="entry name" value="sm_term_P27"/>
    <property type="match status" value="1"/>
</dbReference>
<reference evidence="2" key="1">
    <citation type="submission" date="2022-06" db="EMBL/GenBank/DDBJ databases">
        <title>Genomic Encyclopedia of Archaeal and Bacterial Type Strains, Phase II (KMG-II): from individual species to whole genera.</title>
        <authorList>
            <person name="Goeker M."/>
        </authorList>
    </citation>
    <scope>NUCLEOTIDE SEQUENCE</scope>
    <source>
        <strain evidence="2">DSM 26652</strain>
    </source>
</reference>
<sequence length="175" mass="18676">MPGPPKTPLEERRRKGRSPGRDSGGRPLPDEANVVALRGIDGDRIPDVPPTLVEDGQGARRWVRIWREATWLAPATDIDVVTRLCEAEDLLSGMAGALAEQGFYVKGSQGQLRPNPLLSQMRATAAQMLQLEREIGLTPSARGSLGVAEVKPESDNPLVAILQAAANRGTRAGGA</sequence>
<dbReference type="Pfam" id="PF05119">
    <property type="entry name" value="Terminase_4"/>
    <property type="match status" value="1"/>
</dbReference>
<evidence type="ECO:0000313" key="3">
    <source>
        <dbReference type="Proteomes" id="UP001139493"/>
    </source>
</evidence>
<evidence type="ECO:0000256" key="1">
    <source>
        <dbReference type="SAM" id="MobiDB-lite"/>
    </source>
</evidence>
<gene>
    <name evidence="2" type="ORF">APR03_002918</name>
</gene>
<keyword evidence="3" id="KW-1185">Reference proteome</keyword>
<dbReference type="AlphaFoldDB" id="A0A9X2JWH9"/>
<name>A0A9X2JWH9_9MICO</name>
<dbReference type="EMBL" id="JAMTCS010000008">
    <property type="protein sequence ID" value="MCP2265562.1"/>
    <property type="molecule type" value="Genomic_DNA"/>
</dbReference>
<evidence type="ECO:0000313" key="2">
    <source>
        <dbReference type="EMBL" id="MCP2265562.1"/>
    </source>
</evidence>
<accession>A0A9X2JWH9</accession>
<organism evidence="2 3">
    <name type="scientific">Promicromonospora thailandica</name>
    <dbReference type="NCBI Taxonomy" id="765201"/>
    <lineage>
        <taxon>Bacteria</taxon>
        <taxon>Bacillati</taxon>
        <taxon>Actinomycetota</taxon>
        <taxon>Actinomycetes</taxon>
        <taxon>Micrococcales</taxon>
        <taxon>Promicromonosporaceae</taxon>
        <taxon>Promicromonospora</taxon>
    </lineage>
</organism>
<dbReference type="Proteomes" id="UP001139493">
    <property type="component" value="Unassembled WGS sequence"/>
</dbReference>
<protein>
    <submittedName>
        <fullName evidence="2">Phage terminase, small subunit, putative, P27 family</fullName>
    </submittedName>
</protein>
<dbReference type="InterPro" id="IPR006448">
    <property type="entry name" value="Phage_term_ssu_P27"/>
</dbReference>
<proteinExistence type="predicted"/>
<feature type="region of interest" description="Disordered" evidence="1">
    <location>
        <begin position="1"/>
        <end position="31"/>
    </location>
</feature>
<feature type="compositionally biased region" description="Basic and acidic residues" evidence="1">
    <location>
        <begin position="8"/>
        <end position="24"/>
    </location>
</feature>